<comment type="caution">
    <text evidence="3">The sequence shown here is derived from an EMBL/GenBank/DDBJ whole genome shotgun (WGS) entry which is preliminary data.</text>
</comment>
<keyword evidence="4" id="KW-1185">Reference proteome</keyword>
<accession>A0A923RIW0</accession>
<evidence type="ECO:0000313" key="3">
    <source>
        <dbReference type="EMBL" id="MBC5637461.1"/>
    </source>
</evidence>
<sequence>MLPEVDLLPKIERQNSAVYILFVSGLLLFLLLLLVFIYSFFTTKHALGEVEQNLAEVNEEKTVLLERITSLKESNDKDTYGQVMAYAEHQIIPTSRFIDEIIALLPEIGYLSSYTYNYQSVTIETQLETMSDVAAYFSELNASPFITDVKVNQMNTFDINSNQDRTDMYEVIPRYTVNYTIDVDQRYMKEEVEGNE</sequence>
<gene>
    <name evidence="3" type="ORF">H8S33_11650</name>
</gene>
<keyword evidence="2" id="KW-1133">Transmembrane helix</keyword>
<dbReference type="AlphaFoldDB" id="A0A923RIW0"/>
<dbReference type="EMBL" id="JACOOL010000008">
    <property type="protein sequence ID" value="MBC5637461.1"/>
    <property type="molecule type" value="Genomic_DNA"/>
</dbReference>
<reference evidence="3" key="1">
    <citation type="submission" date="2020-08" db="EMBL/GenBank/DDBJ databases">
        <title>Genome public.</title>
        <authorList>
            <person name="Liu C."/>
            <person name="Sun Q."/>
        </authorList>
    </citation>
    <scope>NUCLEOTIDE SEQUENCE</scope>
    <source>
        <strain evidence="3">BX22</strain>
    </source>
</reference>
<keyword evidence="2" id="KW-0812">Transmembrane</keyword>
<evidence type="ECO:0000313" key="4">
    <source>
        <dbReference type="Proteomes" id="UP000637359"/>
    </source>
</evidence>
<name>A0A923RIW0_9BACI</name>
<dbReference type="InterPro" id="IPR007813">
    <property type="entry name" value="PilN"/>
</dbReference>
<feature type="transmembrane region" description="Helical" evidence="2">
    <location>
        <begin position="20"/>
        <end position="41"/>
    </location>
</feature>
<dbReference type="Pfam" id="PF05137">
    <property type="entry name" value="PilN"/>
    <property type="match status" value="1"/>
</dbReference>
<dbReference type="Proteomes" id="UP000637359">
    <property type="component" value="Unassembled WGS sequence"/>
</dbReference>
<protein>
    <submittedName>
        <fullName evidence="3">PilN domain-containing protein</fullName>
    </submittedName>
</protein>
<evidence type="ECO:0000256" key="1">
    <source>
        <dbReference type="SAM" id="Coils"/>
    </source>
</evidence>
<keyword evidence="1" id="KW-0175">Coiled coil</keyword>
<organism evidence="3 4">
    <name type="scientific">Ornithinibacillus hominis</name>
    <dbReference type="NCBI Taxonomy" id="2763055"/>
    <lineage>
        <taxon>Bacteria</taxon>
        <taxon>Bacillati</taxon>
        <taxon>Bacillota</taxon>
        <taxon>Bacilli</taxon>
        <taxon>Bacillales</taxon>
        <taxon>Bacillaceae</taxon>
        <taxon>Ornithinibacillus</taxon>
    </lineage>
</organism>
<keyword evidence="2" id="KW-0472">Membrane</keyword>
<dbReference type="RefSeq" id="WP_186870173.1">
    <property type="nucleotide sequence ID" value="NZ_JACOOL010000008.1"/>
</dbReference>
<proteinExistence type="predicted"/>
<feature type="coiled-coil region" evidence="1">
    <location>
        <begin position="47"/>
        <end position="74"/>
    </location>
</feature>
<evidence type="ECO:0000256" key="2">
    <source>
        <dbReference type="SAM" id="Phobius"/>
    </source>
</evidence>